<feature type="domain" description="WYL" evidence="1">
    <location>
        <begin position="156"/>
        <end position="222"/>
    </location>
</feature>
<reference evidence="3 4" key="1">
    <citation type="submission" date="2019-04" db="EMBL/GenBank/DDBJ databases">
        <title>Microbes associate with the intestines of laboratory mice.</title>
        <authorList>
            <person name="Navarre W."/>
            <person name="Wong E."/>
            <person name="Huang K."/>
            <person name="Tropini C."/>
            <person name="Ng K."/>
            <person name="Yu B."/>
        </authorList>
    </citation>
    <scope>NUCLEOTIDE SEQUENCE [LARGE SCALE GENOMIC DNA]</scope>
    <source>
        <strain evidence="3 4">NM69_E16B</strain>
    </source>
</reference>
<evidence type="ECO:0000313" key="3">
    <source>
        <dbReference type="EMBL" id="TGX99433.1"/>
    </source>
</evidence>
<name>A0A4S2AH04_9BACE</name>
<dbReference type="Pfam" id="PF13280">
    <property type="entry name" value="WYL"/>
    <property type="match status" value="1"/>
</dbReference>
<feature type="domain" description="WCX" evidence="2">
    <location>
        <begin position="256"/>
        <end position="326"/>
    </location>
</feature>
<organism evidence="3 4">
    <name type="scientific">Bacteroides muris</name>
    <name type="common">ex Afrizal et al. 2022</name>
    <dbReference type="NCBI Taxonomy" id="2516960"/>
    <lineage>
        <taxon>Bacteria</taxon>
        <taxon>Pseudomonadati</taxon>
        <taxon>Bacteroidota</taxon>
        <taxon>Bacteroidia</taxon>
        <taxon>Bacteroidales</taxon>
        <taxon>Bacteroidaceae</taxon>
        <taxon>Bacteroides</taxon>
    </lineage>
</organism>
<proteinExistence type="predicted"/>
<dbReference type="Proteomes" id="UP000310532">
    <property type="component" value="Unassembled WGS sequence"/>
</dbReference>
<dbReference type="EMBL" id="SRYZ01000066">
    <property type="protein sequence ID" value="TGX99433.1"/>
    <property type="molecule type" value="Genomic_DNA"/>
</dbReference>
<sequence>MPKNKNAEYRFLVLDRCFSDFHHKYTIEDLLEKVNDKLYDANGSKSMIMERQLRVDLNSIRKMLPDGIYLEAIPFDGKKCYYRYSEPNFSIYKNELSVAEVQNLRSTIEMLGKYRGVPSNGWLEEVISNLEIRFGVKGNAENLVSFEQNERLKGLEYLAMIIDATINHQPLEIEYVSAKGNYHKHILHPYFVKQYNGRWYLFGLDEKEERIKNLALDRIQKLNTNEHAFRKNENIDFNSYFDNVVGVTVPYEAQLEEIQLKFSPHRFKYVTSKPIHKSQKTISEKDCIISLNLYHTLELEQQIFSFGPDVEVLSPTWFRDEFSNKIADCMKKYFSVQKPCIEDGELCSRNQTMDVKL</sequence>
<dbReference type="AlphaFoldDB" id="A0A4S2AH04"/>
<evidence type="ECO:0000259" key="2">
    <source>
        <dbReference type="Pfam" id="PF25583"/>
    </source>
</evidence>
<protein>
    <submittedName>
        <fullName evidence="3">WYL domain-containing protein</fullName>
    </submittedName>
</protein>
<dbReference type="PANTHER" id="PTHR34580">
    <property type="match status" value="1"/>
</dbReference>
<dbReference type="InterPro" id="IPR026881">
    <property type="entry name" value="WYL_dom"/>
</dbReference>
<dbReference type="RefSeq" id="WP_136011349.1">
    <property type="nucleotide sequence ID" value="NZ_SRYZ01000066.1"/>
</dbReference>
<comment type="caution">
    <text evidence="3">The sequence shown here is derived from an EMBL/GenBank/DDBJ whole genome shotgun (WGS) entry which is preliminary data.</text>
</comment>
<evidence type="ECO:0000313" key="4">
    <source>
        <dbReference type="Proteomes" id="UP000310532"/>
    </source>
</evidence>
<dbReference type="Pfam" id="PF25583">
    <property type="entry name" value="WCX"/>
    <property type="match status" value="1"/>
</dbReference>
<keyword evidence="4" id="KW-1185">Reference proteome</keyword>
<gene>
    <name evidence="3" type="ORF">E5355_17545</name>
</gene>
<evidence type="ECO:0000259" key="1">
    <source>
        <dbReference type="Pfam" id="PF13280"/>
    </source>
</evidence>
<dbReference type="InterPro" id="IPR057727">
    <property type="entry name" value="WCX_dom"/>
</dbReference>
<dbReference type="PANTHER" id="PTHR34580:SF9">
    <property type="entry name" value="SLL5097 PROTEIN"/>
    <property type="match status" value="1"/>
</dbReference>
<dbReference type="PROSITE" id="PS52050">
    <property type="entry name" value="WYL"/>
    <property type="match status" value="1"/>
</dbReference>
<dbReference type="InterPro" id="IPR051534">
    <property type="entry name" value="CBASS_pafABC_assoc_protein"/>
</dbReference>
<accession>A0A4S2AH04</accession>